<accession>A0A1E8PW65</accession>
<dbReference type="InterPro" id="IPR041726">
    <property type="entry name" value="ACAD10_11_N"/>
</dbReference>
<dbReference type="InterPro" id="IPR011009">
    <property type="entry name" value="Kinase-like_dom_sf"/>
</dbReference>
<name>A0A1E8PW65_9MYCO</name>
<dbReference type="InterPro" id="IPR002575">
    <property type="entry name" value="Aminoglycoside_PTrfase"/>
</dbReference>
<keyword evidence="3" id="KW-1185">Reference proteome</keyword>
<gene>
    <name evidence="2" type="ORF">BEL07_27520</name>
</gene>
<reference evidence="2 3" key="1">
    <citation type="submission" date="2016-09" db="EMBL/GenBank/DDBJ databases">
        <title>genome sequence of Mycobacterium sp. 739 SCH.</title>
        <authorList>
            <person name="Greninger A.L."/>
            <person name="Qin X."/>
            <person name="Jerome K."/>
            <person name="Vora S."/>
            <person name="Quinn K."/>
        </authorList>
    </citation>
    <scope>NUCLEOTIDE SEQUENCE [LARGE SCALE GENOMIC DNA]</scope>
    <source>
        <strain evidence="2 3">SCH</strain>
    </source>
</reference>
<evidence type="ECO:0000313" key="3">
    <source>
        <dbReference type="Proteomes" id="UP000178953"/>
    </source>
</evidence>
<dbReference type="EMBL" id="MCHX01000112">
    <property type="protein sequence ID" value="OFJ50568.1"/>
    <property type="molecule type" value="Genomic_DNA"/>
</dbReference>
<dbReference type="AlphaFoldDB" id="A0A1E8PW65"/>
<evidence type="ECO:0000313" key="2">
    <source>
        <dbReference type="EMBL" id="OFJ50568.1"/>
    </source>
</evidence>
<dbReference type="Gene3D" id="3.90.1200.10">
    <property type="match status" value="1"/>
</dbReference>
<organism evidence="2 3">
    <name type="scientific">Mycolicibacterium grossiae</name>
    <dbReference type="NCBI Taxonomy" id="1552759"/>
    <lineage>
        <taxon>Bacteria</taxon>
        <taxon>Bacillati</taxon>
        <taxon>Actinomycetota</taxon>
        <taxon>Actinomycetes</taxon>
        <taxon>Mycobacteriales</taxon>
        <taxon>Mycobacteriaceae</taxon>
        <taxon>Mycolicibacterium</taxon>
    </lineage>
</organism>
<dbReference type="SUPFAM" id="SSF56112">
    <property type="entry name" value="Protein kinase-like (PK-like)"/>
    <property type="match status" value="1"/>
</dbReference>
<dbReference type="PANTHER" id="PTHR21310">
    <property type="entry name" value="AMINOGLYCOSIDE PHOSPHOTRANSFERASE-RELATED-RELATED"/>
    <property type="match status" value="1"/>
</dbReference>
<sequence length="315" mass="33718">MTDSDFEALRNRLAALGVTEVAPLAGGASSLTYQGRWDRRPVVVKVAPPGHAPVGHRDVLRQARLMRALAATAVPVPEVLACDAGAPPDVPPLFVASRVEGEAFEPLFDVDAPPEQPVAQRFRAASRTLTALHAVPLGDLGVADEPVVDATAEVDRWSATLRTVDQDTVPGWPEVRDALLAGVPAPLGPCVVHGDFRLGNLLAVGSSIAAVIDWEIWSVGDPRIDVGWFLANADPATYARPSAYVEQVPSRAELLDCYGAVPDVDWFVALACFKSAATWSLIVKHNRRRAAPRAELEAMAPVLPRLLRRAEAHLA</sequence>
<comment type="caution">
    <text evidence="2">The sequence shown here is derived from an EMBL/GenBank/DDBJ whole genome shotgun (WGS) entry which is preliminary data.</text>
</comment>
<dbReference type="Pfam" id="PF01636">
    <property type="entry name" value="APH"/>
    <property type="match status" value="1"/>
</dbReference>
<dbReference type="PANTHER" id="PTHR21310:SF40">
    <property type="entry name" value="AMINOGLYCOSIDE PHOSPHOTRANSFERASE DOMAIN-CONTAINING PROTEIN-RELATED"/>
    <property type="match status" value="1"/>
</dbReference>
<dbReference type="RefSeq" id="WP_070356213.1">
    <property type="nucleotide sequence ID" value="NZ_CP043474.1"/>
</dbReference>
<dbReference type="InterPro" id="IPR051678">
    <property type="entry name" value="AGP_Transferase"/>
</dbReference>
<dbReference type="Proteomes" id="UP000178953">
    <property type="component" value="Unassembled WGS sequence"/>
</dbReference>
<evidence type="ECO:0000259" key="1">
    <source>
        <dbReference type="Pfam" id="PF01636"/>
    </source>
</evidence>
<protein>
    <submittedName>
        <fullName evidence="2">Acyl-CoA dehydrogenase</fullName>
    </submittedName>
</protein>
<dbReference type="CDD" id="cd05154">
    <property type="entry name" value="ACAD10_11_N-like"/>
    <property type="match status" value="1"/>
</dbReference>
<feature type="domain" description="Aminoglycoside phosphotransferase" evidence="1">
    <location>
        <begin position="21"/>
        <end position="234"/>
    </location>
</feature>
<proteinExistence type="predicted"/>
<dbReference type="OrthoDB" id="4524027at2"/>
<dbReference type="Gene3D" id="3.30.200.20">
    <property type="entry name" value="Phosphorylase Kinase, domain 1"/>
    <property type="match status" value="1"/>
</dbReference>